<name>A0A2I3BXP8_VIBAX</name>
<protein>
    <submittedName>
        <fullName evidence="1">Uncharacterized protein</fullName>
    </submittedName>
</protein>
<proteinExistence type="predicted"/>
<organism evidence="1 2">
    <name type="scientific">Vibrio alginolyticus (strain ATCC 17749 / DSM 2171 / NBRC 15630 / NCIMB 1903 / NCTC 12160 / XII-53)</name>
    <dbReference type="NCBI Taxonomy" id="1219076"/>
    <lineage>
        <taxon>Bacteria</taxon>
        <taxon>Pseudomonadati</taxon>
        <taxon>Pseudomonadota</taxon>
        <taxon>Gammaproteobacteria</taxon>
        <taxon>Vibrionales</taxon>
        <taxon>Vibrionaceae</taxon>
        <taxon>Vibrio</taxon>
    </lineage>
</organism>
<evidence type="ECO:0000313" key="2">
    <source>
        <dbReference type="Proteomes" id="UP000016714"/>
    </source>
</evidence>
<accession>A0A2I3BXP8</accession>
<dbReference type="HOGENOM" id="CLU_3298282_0_0_6"/>
<dbReference type="AlphaFoldDB" id="A0A2I3BXP8"/>
<dbReference type="EMBL" id="CP006718">
    <property type="protein sequence ID" value="AGV15836.1"/>
    <property type="molecule type" value="Genomic_DNA"/>
</dbReference>
<evidence type="ECO:0000313" key="1">
    <source>
        <dbReference type="EMBL" id="AGV15836.1"/>
    </source>
</evidence>
<sequence>MVCLVAVKTGNRVSTRYPNMNVLRLTFLVTDAANLFFAAI</sequence>
<dbReference type="Proteomes" id="UP000016714">
    <property type="component" value="Chromosome 1"/>
</dbReference>
<dbReference type="KEGG" id="vag:N646_0003"/>
<reference evidence="1 2" key="1">
    <citation type="journal article" date="2015" name="Genome Announc.">
        <title>Complete genome sequence of Vibrio alginolyticus ATCC 17749.</title>
        <authorList>
            <person name="Liu X.F."/>
            <person name="Cao Y."/>
            <person name="Zhang H.L."/>
            <person name="Chen Y.J."/>
            <person name="Hu C.J."/>
        </authorList>
    </citation>
    <scope>NUCLEOTIDE SEQUENCE [LARGE SCALE GENOMIC DNA]</scope>
    <source>
        <strain evidence="2">ATCC 17749 / DSM 2171 / NBRC 15630 / NCIMB 1903 / NCTC 12160 / XII-53</strain>
    </source>
</reference>
<gene>
    <name evidence="1" type="ORF">N646_0003</name>
</gene>